<dbReference type="EMBL" id="BAAAOS010000006">
    <property type="protein sequence ID" value="GAA1554429.1"/>
    <property type="molecule type" value="Genomic_DNA"/>
</dbReference>
<evidence type="ECO:0000313" key="2">
    <source>
        <dbReference type="EMBL" id="GAA1554429.1"/>
    </source>
</evidence>
<proteinExistence type="predicted"/>
<name>A0ABP4N2R2_9ACTN</name>
<feature type="region of interest" description="Disordered" evidence="1">
    <location>
        <begin position="1"/>
        <end position="76"/>
    </location>
</feature>
<dbReference type="Proteomes" id="UP001500393">
    <property type="component" value="Unassembled WGS sequence"/>
</dbReference>
<gene>
    <name evidence="2" type="ORF">GCM10009789_04790</name>
</gene>
<accession>A0ABP4N2R2</accession>
<keyword evidence="3" id="KW-1185">Reference proteome</keyword>
<comment type="caution">
    <text evidence="2">The sequence shown here is derived from an EMBL/GenBank/DDBJ whole genome shotgun (WGS) entry which is preliminary data.</text>
</comment>
<reference evidence="3" key="1">
    <citation type="journal article" date="2019" name="Int. J. Syst. Evol. Microbiol.">
        <title>The Global Catalogue of Microorganisms (GCM) 10K type strain sequencing project: providing services to taxonomists for standard genome sequencing and annotation.</title>
        <authorList>
            <consortium name="The Broad Institute Genomics Platform"/>
            <consortium name="The Broad Institute Genome Sequencing Center for Infectious Disease"/>
            <person name="Wu L."/>
            <person name="Ma J."/>
        </authorList>
    </citation>
    <scope>NUCLEOTIDE SEQUENCE [LARGE SCALE GENOMIC DNA]</scope>
    <source>
        <strain evidence="3">JCM 14969</strain>
    </source>
</reference>
<sequence length="135" mass="13811">MSISKLTGSPASSPHSAPKTPPLFPVTFITGSPEARSTTAADPPSGREPAPAGDPPSGREPAADADAPPSTEPAVVTATRAVRAKRRTLWRDRTWILNSVTPLLPALLSAPARPPCVPGTPARIPPASEPTATNG</sequence>
<protein>
    <submittedName>
        <fullName evidence="2">Uncharacterized protein</fullName>
    </submittedName>
</protein>
<evidence type="ECO:0000256" key="1">
    <source>
        <dbReference type="SAM" id="MobiDB-lite"/>
    </source>
</evidence>
<feature type="compositionally biased region" description="Polar residues" evidence="1">
    <location>
        <begin position="1"/>
        <end position="15"/>
    </location>
</feature>
<evidence type="ECO:0000313" key="3">
    <source>
        <dbReference type="Proteomes" id="UP001500393"/>
    </source>
</evidence>
<organism evidence="2 3">
    <name type="scientific">Kribbella sancticallisti</name>
    <dbReference type="NCBI Taxonomy" id="460087"/>
    <lineage>
        <taxon>Bacteria</taxon>
        <taxon>Bacillati</taxon>
        <taxon>Actinomycetota</taxon>
        <taxon>Actinomycetes</taxon>
        <taxon>Propionibacteriales</taxon>
        <taxon>Kribbellaceae</taxon>
        <taxon>Kribbella</taxon>
    </lineage>
</organism>